<gene>
    <name evidence="14" type="primary">nmy-3</name>
    <name evidence="12 14" type="ORF">CBG15043</name>
    <name evidence="12" type="ORF">CBG_15043</name>
</gene>
<evidence type="ECO:0000256" key="3">
    <source>
        <dbReference type="ARBA" id="ARBA00022840"/>
    </source>
</evidence>
<dbReference type="Pfam" id="PF00063">
    <property type="entry name" value="Myosin_head"/>
    <property type="match status" value="1"/>
</dbReference>
<dbReference type="PANTHER" id="PTHR13140">
    <property type="entry name" value="MYOSIN"/>
    <property type="match status" value="1"/>
</dbReference>
<proteinExistence type="inferred from homology"/>
<feature type="compositionally biased region" description="Basic and acidic residues" evidence="10">
    <location>
        <begin position="1182"/>
        <end position="1199"/>
    </location>
</feature>
<organism evidence="12 13">
    <name type="scientific">Caenorhabditis briggsae</name>
    <dbReference type="NCBI Taxonomy" id="6238"/>
    <lineage>
        <taxon>Eukaryota</taxon>
        <taxon>Metazoa</taxon>
        <taxon>Ecdysozoa</taxon>
        <taxon>Nematoda</taxon>
        <taxon>Chromadorea</taxon>
        <taxon>Rhabditida</taxon>
        <taxon>Rhabditina</taxon>
        <taxon>Rhabditomorpha</taxon>
        <taxon>Rhabditoidea</taxon>
        <taxon>Rhabditidae</taxon>
        <taxon>Peloderinae</taxon>
        <taxon>Caenorhabditis</taxon>
    </lineage>
</organism>
<feature type="region of interest" description="Disordered" evidence="10">
    <location>
        <begin position="1182"/>
        <end position="1230"/>
    </location>
</feature>
<dbReference type="Gene3D" id="1.20.120.720">
    <property type="entry name" value="Myosin VI head, motor domain, U50 subdomain"/>
    <property type="match status" value="1"/>
</dbReference>
<reference evidence="12 13" key="1">
    <citation type="journal article" date="2003" name="PLoS Biol.">
        <title>The genome sequence of Caenorhabditis briggsae: a platform for comparative genomics.</title>
        <authorList>
            <person name="Stein L.D."/>
            <person name="Bao Z."/>
            <person name="Blasiar D."/>
            <person name="Blumenthal T."/>
            <person name="Brent M.R."/>
            <person name="Chen N."/>
            <person name="Chinwalla A."/>
            <person name="Clarke L."/>
            <person name="Clee C."/>
            <person name="Coghlan A."/>
            <person name="Coulson A."/>
            <person name="D'Eustachio P."/>
            <person name="Fitch D.H."/>
            <person name="Fulton L.A."/>
            <person name="Fulton R.E."/>
            <person name="Griffiths-Jones S."/>
            <person name="Harris T.W."/>
            <person name="Hillier L.W."/>
            <person name="Kamath R."/>
            <person name="Kuwabara P.E."/>
            <person name="Mardis E.R."/>
            <person name="Marra M.A."/>
            <person name="Miner T.L."/>
            <person name="Minx P."/>
            <person name="Mullikin J.C."/>
            <person name="Plumb R.W."/>
            <person name="Rogers J."/>
            <person name="Schein J.E."/>
            <person name="Sohrmann M."/>
            <person name="Spieth J."/>
            <person name="Stajich J.E."/>
            <person name="Wei C."/>
            <person name="Willey D."/>
            <person name="Wilson R.K."/>
            <person name="Durbin R."/>
            <person name="Waterston R.H."/>
        </authorList>
    </citation>
    <scope>NUCLEOTIDE SEQUENCE [LARGE SCALE GENOMIC DNA]</scope>
    <source>
        <strain evidence="12 13">AF16</strain>
    </source>
</reference>
<name>A8XL96_CAEBR</name>
<evidence type="ECO:0000313" key="14">
    <source>
        <dbReference type="WormBase" id="CBG15043"/>
    </source>
</evidence>
<evidence type="ECO:0000256" key="9">
    <source>
        <dbReference type="SAM" id="Coils"/>
    </source>
</evidence>
<keyword evidence="5 8" id="KW-0518">Myosin</keyword>
<evidence type="ECO:0000256" key="4">
    <source>
        <dbReference type="ARBA" id="ARBA00023054"/>
    </source>
</evidence>
<dbReference type="Gene3D" id="1.10.10.820">
    <property type="match status" value="1"/>
</dbReference>
<dbReference type="GO" id="GO:0000146">
    <property type="term" value="F:microfilament motor activity"/>
    <property type="evidence" value="ECO:0000318"/>
    <property type="project" value="GO_Central"/>
</dbReference>
<feature type="region of interest" description="Actin-binding" evidence="8">
    <location>
        <begin position="650"/>
        <end position="672"/>
    </location>
</feature>
<evidence type="ECO:0000256" key="10">
    <source>
        <dbReference type="SAM" id="MobiDB-lite"/>
    </source>
</evidence>
<feature type="binding site" evidence="8">
    <location>
        <begin position="173"/>
        <end position="180"/>
    </location>
    <ligand>
        <name>ATP</name>
        <dbReference type="ChEBI" id="CHEBI:30616"/>
    </ligand>
</feature>
<protein>
    <submittedName>
        <fullName evidence="12">Protein CBG15043</fullName>
    </submittedName>
</protein>
<dbReference type="GO" id="GO:0005737">
    <property type="term" value="C:cytoplasm"/>
    <property type="evidence" value="ECO:0000318"/>
    <property type="project" value="GO_Central"/>
</dbReference>
<comment type="similarity">
    <text evidence="1 8">Belongs to the TRAFAC class myosin-kinesin ATPase superfamily. Myosin family.</text>
</comment>
<dbReference type="PROSITE" id="PS51456">
    <property type="entry name" value="MYOSIN_MOTOR"/>
    <property type="match status" value="1"/>
</dbReference>
<feature type="compositionally biased region" description="Basic and acidic residues" evidence="10">
    <location>
        <begin position="1207"/>
        <end position="1216"/>
    </location>
</feature>
<keyword evidence="7 8" id="KW-0009">Actin-binding</keyword>
<dbReference type="GO" id="GO:0006936">
    <property type="term" value="P:muscle contraction"/>
    <property type="evidence" value="ECO:0000318"/>
    <property type="project" value="GO_Central"/>
</dbReference>
<dbReference type="WormBase" id="CBG15043">
    <property type="protein sequence ID" value="CBP43212"/>
    <property type="gene ID" value="WBGene00035391"/>
    <property type="gene designation" value="Cbr-nmy-3"/>
</dbReference>
<dbReference type="FunCoup" id="A8XL96">
    <property type="interactions" value="1"/>
</dbReference>
<dbReference type="OMA" id="YSWLDIY"/>
<dbReference type="InParanoid" id="A8XL96"/>
<dbReference type="GO" id="GO:0005524">
    <property type="term" value="F:ATP binding"/>
    <property type="evidence" value="ECO:0007669"/>
    <property type="project" value="UniProtKB-UniRule"/>
</dbReference>
<dbReference type="Gene3D" id="3.40.850.10">
    <property type="entry name" value="Kinesin motor domain"/>
    <property type="match status" value="1"/>
</dbReference>
<evidence type="ECO:0000256" key="5">
    <source>
        <dbReference type="ARBA" id="ARBA00023123"/>
    </source>
</evidence>
<dbReference type="GO" id="GO:0051015">
    <property type="term" value="F:actin filament binding"/>
    <property type="evidence" value="ECO:0000318"/>
    <property type="project" value="GO_Central"/>
</dbReference>
<dbReference type="Gene3D" id="6.20.240.20">
    <property type="match status" value="1"/>
</dbReference>
<dbReference type="HOGENOM" id="CLU_000192_7_2_1"/>
<dbReference type="PANTHER" id="PTHR13140:SF857">
    <property type="entry name" value="MYOSIN-11"/>
    <property type="match status" value="1"/>
</dbReference>
<keyword evidence="2 8" id="KW-0547">Nucleotide-binding</keyword>
<evidence type="ECO:0000256" key="1">
    <source>
        <dbReference type="ARBA" id="ARBA00008314"/>
    </source>
</evidence>
<keyword evidence="3 8" id="KW-0067">ATP-binding</keyword>
<dbReference type="STRING" id="6238.A8XL96"/>
<evidence type="ECO:0000259" key="11">
    <source>
        <dbReference type="PROSITE" id="PS51456"/>
    </source>
</evidence>
<dbReference type="GO" id="GO:0032982">
    <property type="term" value="C:myosin filament"/>
    <property type="evidence" value="ECO:0000318"/>
    <property type="project" value="GO_Central"/>
</dbReference>
<dbReference type="PRINTS" id="PR00193">
    <property type="entry name" value="MYOSINHEAVY"/>
</dbReference>
<evidence type="ECO:0000256" key="8">
    <source>
        <dbReference type="PROSITE-ProRule" id="PRU00782"/>
    </source>
</evidence>
<dbReference type="Proteomes" id="UP000008549">
    <property type="component" value="Unassembled WGS sequence"/>
</dbReference>
<dbReference type="SMART" id="SM00242">
    <property type="entry name" value="MYSc"/>
    <property type="match status" value="1"/>
</dbReference>
<dbReference type="InterPro" id="IPR036961">
    <property type="entry name" value="Kinesin_motor_dom_sf"/>
</dbReference>
<dbReference type="InterPro" id="IPR001609">
    <property type="entry name" value="Myosin_head_motor_dom-like"/>
</dbReference>
<feature type="compositionally biased region" description="Low complexity" evidence="10">
    <location>
        <begin position="1218"/>
        <end position="1230"/>
    </location>
</feature>
<dbReference type="GO" id="GO:0016460">
    <property type="term" value="C:myosin II complex"/>
    <property type="evidence" value="ECO:0000318"/>
    <property type="project" value="GO_Central"/>
</dbReference>
<feature type="coiled-coil region" evidence="9">
    <location>
        <begin position="1298"/>
        <end position="1473"/>
    </location>
</feature>
<evidence type="ECO:0000313" key="13">
    <source>
        <dbReference type="Proteomes" id="UP000008549"/>
    </source>
</evidence>
<reference evidence="12 13" key="2">
    <citation type="journal article" date="2011" name="PLoS Genet.">
        <title>Caenorhabditis briggsae recombinant inbred line genotypes reveal inter-strain incompatibility and the evolution of recombination.</title>
        <authorList>
            <person name="Ross J.A."/>
            <person name="Koboldt D.C."/>
            <person name="Staisch J.E."/>
            <person name="Chamberlin H.M."/>
            <person name="Gupta B.P."/>
            <person name="Miller R.D."/>
            <person name="Baird S.E."/>
            <person name="Haag E.S."/>
        </authorList>
    </citation>
    <scope>NUCLEOTIDE SEQUENCE [LARGE SCALE GENOMIC DNA]</scope>
    <source>
        <strain evidence="12 13">AF16</strain>
    </source>
</reference>
<dbReference type="Gene3D" id="1.20.58.530">
    <property type="match status" value="1"/>
</dbReference>
<evidence type="ECO:0000256" key="7">
    <source>
        <dbReference type="ARBA" id="ARBA00023203"/>
    </source>
</evidence>
<feature type="coiled-coil region" evidence="9">
    <location>
        <begin position="836"/>
        <end position="1045"/>
    </location>
</feature>
<evidence type="ECO:0000313" key="12">
    <source>
        <dbReference type="EMBL" id="CAP33421.2"/>
    </source>
</evidence>
<dbReference type="EMBL" id="HE600932">
    <property type="protein sequence ID" value="CAP33421.2"/>
    <property type="molecule type" value="Genomic_DNA"/>
</dbReference>
<accession>A8XL96</accession>
<evidence type="ECO:0000256" key="6">
    <source>
        <dbReference type="ARBA" id="ARBA00023175"/>
    </source>
</evidence>
<sequence length="1526" mass="177290">MDSSRIDLDPVVLRHLQTKKVEERIEDLNNQIWIEDDSVGYRLVTVIDEGLTDCLVGFRDEQGFFEKKRIEKTKCEVPSLNNYSDDLCTLTQPNAATVLHVLNIRYSSNVIHTYCGLFCVVINPWRTIPIYSDDVKQLYQHRSDLPPHVYSVAQNAFHGILKGGRNQSILITGESGAGKTENTKKIIDFILSSSGSNNTIGDCVVTSGVLLEAMGNARTTHNSNSSRFGKFIRIEFDEDSKLIGAKIECCELRPFKPAKIQFSDLLEKSRVVSQSDGDRNFHIFYQMLSNYFDNPHKSFLKLSKRVDQYKYLRNDDAEINDAETAKLTDEAFSKIGFSEEEKIWIFQVLSAVLWIGDIKFGERSGLDVSFVESMQEVDNIAELLEMKSSKLVDALTQPTIKVHDKLIRKNQNLAKTLTSASAMAKVLYERLFGWVVKRCNDAFSVDDTKSYCRNSRFIAVLDIAGFEIIEKNSFEQFCINYTNEKLQQFFNHFMFVKEQTDYLEEGIKWTQVNFANHLQPTIDLIEKPMGVLSFLEEECVVPNGSEKSLLEKLCSNLAGDSSFKKSKQSQKYSTVRHFAVQHYAGEVHYNIDGWLEKNRDNVENSVLDILSQSTHPLLKVLFPPVPANNLKVRRGTITNSTVSFMYKNQLQCLLDTLNTSSAHFIRCVVPNYEKLPGKIDAPLVLAQLKCNGVLEGIRICREGYPSRLPHSEFIERYSLLLKNKEKSSRASEKEKCAMICQDADVRKERFAVGKTKLFCKVGVISELERKRNDYISSFIVLIQANIRYRNIQKDLIERRKRAEAILTIQENVRQFAQLSQWPWYRIHHLARGLIPKNRDKERIEELEKEKMKLEEEIQEMETKNEEALKENLKLSMVSDNMILILLNFEKLLDREKTEKIKVQKEMEEVEKRGRKVSLYFHKKMKLLEKEREFRKTMEEMEQNEEIFSVLEKKYNDQHKKVMVCSRSLKRKMNDILRDYERKIEQLNMEKSDLEAENLKLKESQNRQDTHYSNMEKEILEKTSLIDDLQNQVQKLLDETNEQRITIAKFLGFKKPQNTKISRLETALEDEKSRFSRQSNTIGDMQKLITELNEKIARFDQIALNERNSTRKIEREKEKLNEELTTAKEIIQKQAKKIDELKDECRKRGNEVNRLERKLEDKDAMMADCVKELKDSHKERLKEMEQKVEDVKRKNSKLENENSTQRNQIEHFQRESSVDSDYGRSSSGRMSTLGRQYSLTSIGSFSSIRTVGLSRKDSISDMTSSMYSLRGRRDSTYDLTSYVISSSNGLQRSPSTSQVMEKERRILELEKEKASINTDLQLVKRELDVYKSQLSTVESEKESLQTTVRKQTNQLQETTRQFNSAQKNADNLALRLRKALADCEEWKKKHEESIEDSKTEILAERKRAMDRAEASEKETELKQSRLATIESAKSVLSGELARTQAELDRCRQIIQQLEENIKSQETLGNSFERHQSNLNFEIENLRDENCALKAKIRRQYKQIELLTQQDETNDELNHFENKTERLL</sequence>
<feature type="domain" description="Myosin motor" evidence="11">
    <location>
        <begin position="82"/>
        <end position="772"/>
    </location>
</feature>
<keyword evidence="13" id="KW-1185">Reference proteome</keyword>
<dbReference type="CDD" id="cd01377">
    <property type="entry name" value="MYSc_class_II"/>
    <property type="match status" value="1"/>
</dbReference>
<keyword evidence="4 9" id="KW-0175">Coiled coil</keyword>
<dbReference type="InterPro" id="IPR027417">
    <property type="entry name" value="P-loop_NTPase"/>
</dbReference>
<dbReference type="GO" id="GO:0045214">
    <property type="term" value="P:sarcomere organization"/>
    <property type="evidence" value="ECO:0000318"/>
    <property type="project" value="GO_Central"/>
</dbReference>
<dbReference type="SUPFAM" id="SSF52540">
    <property type="entry name" value="P-loop containing nucleoside triphosphate hydrolases"/>
    <property type="match status" value="1"/>
</dbReference>
<dbReference type="eggNOG" id="KOG0161">
    <property type="taxonomic scope" value="Eukaryota"/>
</dbReference>
<evidence type="ECO:0000256" key="2">
    <source>
        <dbReference type="ARBA" id="ARBA00022741"/>
    </source>
</evidence>
<dbReference type="Gene3D" id="4.10.270.10">
    <property type="entry name" value="Myosin, subunit A"/>
    <property type="match status" value="1"/>
</dbReference>
<keyword evidence="6 8" id="KW-0505">Motor protein</keyword>